<organism evidence="3 4">
    <name type="scientific">Zasmidium cellare ATCC 36951</name>
    <dbReference type="NCBI Taxonomy" id="1080233"/>
    <lineage>
        <taxon>Eukaryota</taxon>
        <taxon>Fungi</taxon>
        <taxon>Dikarya</taxon>
        <taxon>Ascomycota</taxon>
        <taxon>Pezizomycotina</taxon>
        <taxon>Dothideomycetes</taxon>
        <taxon>Dothideomycetidae</taxon>
        <taxon>Mycosphaerellales</taxon>
        <taxon>Mycosphaerellaceae</taxon>
        <taxon>Zasmidium</taxon>
    </lineage>
</organism>
<dbReference type="PANTHER" id="PTHR10622:SF10">
    <property type="entry name" value="HET DOMAIN-CONTAINING PROTEIN"/>
    <property type="match status" value="1"/>
</dbReference>
<dbReference type="Pfam" id="PF06985">
    <property type="entry name" value="HET"/>
    <property type="match status" value="1"/>
</dbReference>
<evidence type="ECO:0000256" key="1">
    <source>
        <dbReference type="SAM" id="MobiDB-lite"/>
    </source>
</evidence>
<dbReference type="GeneID" id="54557656"/>
<dbReference type="InterPro" id="IPR010730">
    <property type="entry name" value="HET"/>
</dbReference>
<accession>A0A6A6D1A4</accession>
<evidence type="ECO:0000313" key="3">
    <source>
        <dbReference type="EMBL" id="KAF2171942.1"/>
    </source>
</evidence>
<reference evidence="3" key="1">
    <citation type="journal article" date="2020" name="Stud. Mycol.">
        <title>101 Dothideomycetes genomes: a test case for predicting lifestyles and emergence of pathogens.</title>
        <authorList>
            <person name="Haridas S."/>
            <person name="Albert R."/>
            <person name="Binder M."/>
            <person name="Bloem J."/>
            <person name="Labutti K."/>
            <person name="Salamov A."/>
            <person name="Andreopoulos B."/>
            <person name="Baker S."/>
            <person name="Barry K."/>
            <person name="Bills G."/>
            <person name="Bluhm B."/>
            <person name="Cannon C."/>
            <person name="Castanera R."/>
            <person name="Culley D."/>
            <person name="Daum C."/>
            <person name="Ezra D."/>
            <person name="Gonzalez J."/>
            <person name="Henrissat B."/>
            <person name="Kuo A."/>
            <person name="Liang C."/>
            <person name="Lipzen A."/>
            <person name="Lutzoni F."/>
            <person name="Magnuson J."/>
            <person name="Mondo S."/>
            <person name="Nolan M."/>
            <person name="Ohm R."/>
            <person name="Pangilinan J."/>
            <person name="Park H.-J."/>
            <person name="Ramirez L."/>
            <person name="Alfaro M."/>
            <person name="Sun H."/>
            <person name="Tritt A."/>
            <person name="Yoshinaga Y."/>
            <person name="Zwiers L.-H."/>
            <person name="Turgeon B."/>
            <person name="Goodwin S."/>
            <person name="Spatafora J."/>
            <person name="Crous P."/>
            <person name="Grigoriev I."/>
        </authorList>
    </citation>
    <scope>NUCLEOTIDE SEQUENCE</scope>
    <source>
        <strain evidence="3">ATCC 36951</strain>
    </source>
</reference>
<gene>
    <name evidence="3" type="ORF">M409DRAFT_18173</name>
</gene>
<keyword evidence="4" id="KW-1185">Reference proteome</keyword>
<dbReference type="Proteomes" id="UP000799537">
    <property type="component" value="Unassembled WGS sequence"/>
</dbReference>
<dbReference type="AlphaFoldDB" id="A0A6A6D1A4"/>
<protein>
    <recommendedName>
        <fullName evidence="2">Heterokaryon incompatibility domain-containing protein</fullName>
    </recommendedName>
</protein>
<feature type="region of interest" description="Disordered" evidence="1">
    <location>
        <begin position="290"/>
        <end position="337"/>
    </location>
</feature>
<name>A0A6A6D1A4_ZASCE</name>
<dbReference type="OrthoDB" id="20872at2759"/>
<dbReference type="RefSeq" id="XP_033672831.1">
    <property type="nucleotide sequence ID" value="XM_033804384.1"/>
</dbReference>
<dbReference type="PANTHER" id="PTHR10622">
    <property type="entry name" value="HET DOMAIN-CONTAINING PROTEIN"/>
    <property type="match status" value="1"/>
</dbReference>
<evidence type="ECO:0000259" key="2">
    <source>
        <dbReference type="Pfam" id="PF06985"/>
    </source>
</evidence>
<sequence length="337" mass="38532">MRLLNVDTLELCEFGFNGLPTPHYVTASHRWTLGSETTFKDVLKRRNTETPGYKKVEAFAAYIRTNIPSIKWLWIDTCCIDQKSTAELSEAVNLMYEWFKNSVMCLAYLADVEDSELGQINDSDESDIATKSEFEQSVWFTRRGWTLQELLAPKMVIFLTKEWRVIGHKGHKFGQKCDTVEDTEIGTNVETLLARRTGISVGDLVGPYPRLHRRDEHLKETMKWMEGRKTTRPEDKIYALYGILGVSPGANYGEGYPYAYSRLLKAVKDYHAHVHEVLAESKRRIIARLPPPSKDDFRAYASGPKPKEIHDRLRRPPSPAERQPSLAGEKINNSIPA</sequence>
<evidence type="ECO:0000313" key="4">
    <source>
        <dbReference type="Proteomes" id="UP000799537"/>
    </source>
</evidence>
<feature type="domain" description="Heterokaryon incompatibility" evidence="2">
    <location>
        <begin position="24"/>
        <end position="119"/>
    </location>
</feature>
<proteinExistence type="predicted"/>
<dbReference type="EMBL" id="ML993582">
    <property type="protein sequence ID" value="KAF2171942.1"/>
    <property type="molecule type" value="Genomic_DNA"/>
</dbReference>